<organism evidence="3">
    <name type="scientific">uncultured bacterium B7P37metaSE</name>
    <dbReference type="NCBI Taxonomy" id="670783"/>
    <lineage>
        <taxon>Bacteria</taxon>
        <taxon>environmental samples</taxon>
    </lineage>
</organism>
<keyword evidence="2" id="KW-1133">Transmembrane helix</keyword>
<feature type="transmembrane region" description="Helical" evidence="2">
    <location>
        <begin position="111"/>
        <end position="133"/>
    </location>
</feature>
<sequence>MAMRGLKSMTYYSTRYGPNSSPRAVEFLCRSYRSSRASRATKRSCAGSSAAAREPADPLPASQYPWITPLFGSTNARASRTQVIFWLHATLAGLNAIGGIAMTVLTGSDMFAIMPFVIFVGLTTVFGATAWHLRP</sequence>
<protein>
    <submittedName>
        <fullName evidence="3">Uncharacterized protein</fullName>
    </submittedName>
</protein>
<name>C8CIK6_9BACT</name>
<reference evidence="3" key="1">
    <citation type="submission" date="2009-07" db="EMBL/GenBank/DDBJ databases">
        <title>Construction of a metagenomic library and prospecting for genes involved in antibiotic biosynthesis.</title>
        <authorList>
            <person name="Schuch V."/>
            <person name="Gomes E.S."/>
            <person name="Lemos E.G.M."/>
        </authorList>
    </citation>
    <scope>NUCLEOTIDE SEQUENCE</scope>
</reference>
<keyword evidence="2" id="KW-0812">Transmembrane</keyword>
<dbReference type="EMBL" id="GQ406244">
    <property type="protein sequence ID" value="ACV30065.1"/>
    <property type="molecule type" value="Genomic_DNA"/>
</dbReference>
<dbReference type="AlphaFoldDB" id="C8CIK6"/>
<evidence type="ECO:0000256" key="1">
    <source>
        <dbReference type="SAM" id="MobiDB-lite"/>
    </source>
</evidence>
<evidence type="ECO:0000256" key="2">
    <source>
        <dbReference type="SAM" id="Phobius"/>
    </source>
</evidence>
<feature type="transmembrane region" description="Helical" evidence="2">
    <location>
        <begin position="83"/>
        <end position="105"/>
    </location>
</feature>
<keyword evidence="2" id="KW-0472">Membrane</keyword>
<evidence type="ECO:0000313" key="3">
    <source>
        <dbReference type="EMBL" id="ACV30065.1"/>
    </source>
</evidence>
<feature type="region of interest" description="Disordered" evidence="1">
    <location>
        <begin position="33"/>
        <end position="61"/>
    </location>
</feature>
<accession>C8CIK6</accession>
<feature type="compositionally biased region" description="Low complexity" evidence="1">
    <location>
        <begin position="33"/>
        <end position="46"/>
    </location>
</feature>
<proteinExistence type="predicted"/>